<organism evidence="11 12">
    <name type="scientific">Ferrimonas sediminum</name>
    <dbReference type="NCBI Taxonomy" id="718193"/>
    <lineage>
        <taxon>Bacteria</taxon>
        <taxon>Pseudomonadati</taxon>
        <taxon>Pseudomonadota</taxon>
        <taxon>Gammaproteobacteria</taxon>
        <taxon>Alteromonadales</taxon>
        <taxon>Ferrimonadaceae</taxon>
        <taxon>Ferrimonas</taxon>
    </lineage>
</organism>
<dbReference type="EMBL" id="FNEM01000012">
    <property type="protein sequence ID" value="SDJ72494.1"/>
    <property type="molecule type" value="Genomic_DNA"/>
</dbReference>
<dbReference type="Pfam" id="PF06974">
    <property type="entry name" value="WS_DGAT_C"/>
    <property type="match status" value="1"/>
</dbReference>
<dbReference type="RefSeq" id="WP_090366304.1">
    <property type="nucleotide sequence ID" value="NZ_FNEM01000012.1"/>
</dbReference>
<feature type="domain" description="O-acyltransferase WSD1 C-terminal" evidence="10">
    <location>
        <begin position="312"/>
        <end position="450"/>
    </location>
</feature>
<evidence type="ECO:0000256" key="2">
    <source>
        <dbReference type="ARBA" id="ARBA00005189"/>
    </source>
</evidence>
<evidence type="ECO:0000313" key="11">
    <source>
        <dbReference type="EMBL" id="SDJ72494.1"/>
    </source>
</evidence>
<evidence type="ECO:0000256" key="3">
    <source>
        <dbReference type="ARBA" id="ARBA00009587"/>
    </source>
</evidence>
<dbReference type="Pfam" id="PF03007">
    <property type="entry name" value="WS_DGAT_cat"/>
    <property type="match status" value="1"/>
</dbReference>
<dbReference type="PANTHER" id="PTHR31650">
    <property type="entry name" value="O-ACYLTRANSFERASE (WSD1-LIKE) FAMILY PROTEIN"/>
    <property type="match status" value="1"/>
</dbReference>
<reference evidence="12" key="1">
    <citation type="submission" date="2016-10" db="EMBL/GenBank/DDBJ databases">
        <authorList>
            <person name="Varghese N."/>
            <person name="Submissions S."/>
        </authorList>
    </citation>
    <scope>NUCLEOTIDE SEQUENCE [LARGE SCALE GENOMIC DNA]</scope>
    <source>
        <strain evidence="12">DSM 23317</strain>
    </source>
</reference>
<evidence type="ECO:0000256" key="6">
    <source>
        <dbReference type="ARBA" id="ARBA00022798"/>
    </source>
</evidence>
<evidence type="ECO:0000259" key="9">
    <source>
        <dbReference type="Pfam" id="PF03007"/>
    </source>
</evidence>
<evidence type="ECO:0000256" key="1">
    <source>
        <dbReference type="ARBA" id="ARBA00004771"/>
    </source>
</evidence>
<comment type="pathway">
    <text evidence="2">Lipid metabolism.</text>
</comment>
<keyword evidence="5 11" id="KW-0808">Transferase</keyword>
<dbReference type="AlphaFoldDB" id="A0A1G8W272"/>
<comment type="similarity">
    <text evidence="3">Belongs to the long-chain O-acyltransferase family.</text>
</comment>
<dbReference type="Proteomes" id="UP000199527">
    <property type="component" value="Unassembled WGS sequence"/>
</dbReference>
<dbReference type="EC" id="2.3.1.20" evidence="4"/>
<evidence type="ECO:0000256" key="7">
    <source>
        <dbReference type="ARBA" id="ARBA00023315"/>
    </source>
</evidence>
<dbReference type="GO" id="GO:0005886">
    <property type="term" value="C:plasma membrane"/>
    <property type="evidence" value="ECO:0007669"/>
    <property type="project" value="TreeGrafter"/>
</dbReference>
<accession>A0A1G8W272</accession>
<dbReference type="InterPro" id="IPR004255">
    <property type="entry name" value="O-acyltransferase_WSD1_N"/>
</dbReference>
<sequence>MASLSLSELVFLLFESDSTPLHVSGLMLFRPPVDQPDFATTLHQQMVHAGPVAPPFDRVITSNRFGLPKWRNAEEVELGYHVRLSKLPKPGDNDQLLELAARIHSYCLDRSRPLWELWIIDGLASGEVAIVVKFHHALTDGMRAVQLLERSFAVSEQRGHLVPFWQLGDTISDDNEEEFSSVMSVLQPSFWRRQLKVGFDSARLLAMASAGRLNLIDTPIKLPFSAPRTPFNHLAPGRAKQVTLASLSDARVNRLALLTGAQSDDVILTLCDMSLHRYLQQHNWQESDPLVAMVPLRDHDTGARLHMISVGLVELGGAWIDPLERLAQIQRTHQGIRRQTNRTSLKAYNRYSAVINVLSLMVARFDDQQYLPPAANMLITEVDASHTSLTFQGAELVATYPLSLLMPGQTLNMTLLRYGGQLHFGLVCCRHSLPGFEAFGDYLEQSLDELEATVIGNLSRRLNSLAS</sequence>
<evidence type="ECO:0000313" key="12">
    <source>
        <dbReference type="Proteomes" id="UP000199527"/>
    </source>
</evidence>
<keyword evidence="7 11" id="KW-0012">Acyltransferase</keyword>
<name>A0A1G8W272_9GAMM</name>
<dbReference type="GO" id="GO:0004144">
    <property type="term" value="F:diacylglycerol O-acyltransferase activity"/>
    <property type="evidence" value="ECO:0007669"/>
    <property type="project" value="UniProtKB-EC"/>
</dbReference>
<proteinExistence type="inferred from homology"/>
<keyword evidence="6" id="KW-0319">Glycerol metabolism</keyword>
<dbReference type="GO" id="GO:0051701">
    <property type="term" value="P:biological process involved in interaction with host"/>
    <property type="evidence" value="ECO:0007669"/>
    <property type="project" value="TreeGrafter"/>
</dbReference>
<evidence type="ECO:0000259" key="10">
    <source>
        <dbReference type="Pfam" id="PF06974"/>
    </source>
</evidence>
<dbReference type="GO" id="GO:0006071">
    <property type="term" value="P:glycerol metabolic process"/>
    <property type="evidence" value="ECO:0007669"/>
    <property type="project" value="UniProtKB-KW"/>
</dbReference>
<dbReference type="OrthoDB" id="9810950at2"/>
<protein>
    <recommendedName>
        <fullName evidence="4">diacylglycerol O-acyltransferase</fullName>
        <ecNumber evidence="4">2.3.1.20</ecNumber>
    </recommendedName>
</protein>
<dbReference type="InterPro" id="IPR045034">
    <property type="entry name" value="O-acyltransferase_WSD1-like"/>
</dbReference>
<dbReference type="UniPathway" id="UPA00282"/>
<dbReference type="InterPro" id="IPR009721">
    <property type="entry name" value="O-acyltransferase_WSD1_C"/>
</dbReference>
<dbReference type="GO" id="GO:0019432">
    <property type="term" value="P:triglyceride biosynthetic process"/>
    <property type="evidence" value="ECO:0007669"/>
    <property type="project" value="UniProtKB-UniPathway"/>
</dbReference>
<evidence type="ECO:0000256" key="4">
    <source>
        <dbReference type="ARBA" id="ARBA00013244"/>
    </source>
</evidence>
<gene>
    <name evidence="11" type="ORF">SAMN04488540_11272</name>
</gene>
<evidence type="ECO:0000256" key="8">
    <source>
        <dbReference type="ARBA" id="ARBA00048109"/>
    </source>
</evidence>
<comment type="catalytic activity">
    <reaction evidence="8">
        <text>an acyl-CoA + a 1,2-diacyl-sn-glycerol = a triacyl-sn-glycerol + CoA</text>
        <dbReference type="Rhea" id="RHEA:10868"/>
        <dbReference type="ChEBI" id="CHEBI:17815"/>
        <dbReference type="ChEBI" id="CHEBI:57287"/>
        <dbReference type="ChEBI" id="CHEBI:58342"/>
        <dbReference type="ChEBI" id="CHEBI:64615"/>
        <dbReference type="EC" id="2.3.1.20"/>
    </reaction>
</comment>
<dbReference type="GO" id="GO:0071731">
    <property type="term" value="P:response to nitric oxide"/>
    <property type="evidence" value="ECO:0007669"/>
    <property type="project" value="TreeGrafter"/>
</dbReference>
<dbReference type="PANTHER" id="PTHR31650:SF1">
    <property type="entry name" value="WAX ESTER SYNTHASE_DIACYLGLYCEROL ACYLTRANSFERASE 4-RELATED"/>
    <property type="match status" value="1"/>
</dbReference>
<feature type="domain" description="O-acyltransferase WSD1-like N-terminal" evidence="9">
    <location>
        <begin position="5"/>
        <end position="267"/>
    </location>
</feature>
<comment type="pathway">
    <text evidence="1">Glycerolipid metabolism; triacylglycerol biosynthesis.</text>
</comment>
<dbReference type="SUPFAM" id="SSF52777">
    <property type="entry name" value="CoA-dependent acyltransferases"/>
    <property type="match status" value="1"/>
</dbReference>
<dbReference type="GO" id="GO:0001666">
    <property type="term" value="P:response to hypoxia"/>
    <property type="evidence" value="ECO:0007669"/>
    <property type="project" value="TreeGrafter"/>
</dbReference>
<keyword evidence="12" id="KW-1185">Reference proteome</keyword>
<evidence type="ECO:0000256" key="5">
    <source>
        <dbReference type="ARBA" id="ARBA00022679"/>
    </source>
</evidence>